<evidence type="ECO:0000256" key="3">
    <source>
        <dbReference type="SAM" id="MobiDB-lite"/>
    </source>
</evidence>
<dbReference type="InterPro" id="IPR011010">
    <property type="entry name" value="DNA_brk_join_enz"/>
</dbReference>
<dbReference type="InterPro" id="IPR013762">
    <property type="entry name" value="Integrase-like_cat_sf"/>
</dbReference>
<keyword evidence="6" id="KW-1185">Reference proteome</keyword>
<proteinExistence type="predicted"/>
<sequence length="437" mass="49405">MTAEVQTYVLAADRDNTVKTYASALRHFETVWNGLLPATVDTVARYLAEHATVYRISTLRLHLAALARWHADNGFADPTRSPLVHKVMRGIRATHATPQRRARPLQLEVLERVSDWLLKTQISAGKHARRTEQLRRSRDRSLLLLGFWRAFRADELANMRIEEVEAERGKGLTCRPRRTKTTNEDEDRAFHCPALSRLCPVDAYLDWLEVSGRKSGPVFPGIDRWGNISEQPMMSQAVLPLLRRILKDAGTQEAESYSSHSLRRGFAGWASANGWDLKELMEHVGWRDVGSAMRYIDIPQDAMKSKFERGLANSTSAPEDVAESPEPTAPQAGAEAPAATEQFATVHLRLLLTKPGGARRGTERAFKQIESVHLKKFAARQLDRNGRRFELRVPFHDRDALDDILLDLLDELYRVASANECMLEASLHEPDTDSSWD</sequence>
<dbReference type="PANTHER" id="PTHR34605:SF4">
    <property type="entry name" value="DNA ADENINE METHYLTRANSFERASE"/>
    <property type="match status" value="1"/>
</dbReference>
<evidence type="ECO:0000256" key="1">
    <source>
        <dbReference type="ARBA" id="ARBA00023125"/>
    </source>
</evidence>
<dbReference type="InterPro" id="IPR002104">
    <property type="entry name" value="Integrase_catalytic"/>
</dbReference>
<dbReference type="Gene3D" id="1.10.443.10">
    <property type="entry name" value="Intergrase catalytic core"/>
    <property type="match status" value="1"/>
</dbReference>
<dbReference type="InterPro" id="IPR010998">
    <property type="entry name" value="Integrase_recombinase_N"/>
</dbReference>
<dbReference type="SUPFAM" id="SSF56349">
    <property type="entry name" value="DNA breaking-rejoining enzymes"/>
    <property type="match status" value="1"/>
</dbReference>
<organism evidence="5 6">
    <name type="scientific">Roseateles flavus</name>
    <dbReference type="NCBI Taxonomy" id="3149041"/>
    <lineage>
        <taxon>Bacteria</taxon>
        <taxon>Pseudomonadati</taxon>
        <taxon>Pseudomonadota</taxon>
        <taxon>Betaproteobacteria</taxon>
        <taxon>Burkholderiales</taxon>
        <taxon>Sphaerotilaceae</taxon>
        <taxon>Roseateles</taxon>
    </lineage>
</organism>
<feature type="domain" description="Tyr recombinase" evidence="4">
    <location>
        <begin position="112"/>
        <end position="308"/>
    </location>
</feature>
<dbReference type="Proteomes" id="UP001462640">
    <property type="component" value="Unassembled WGS sequence"/>
</dbReference>
<keyword evidence="1" id="KW-0238">DNA-binding</keyword>
<protein>
    <submittedName>
        <fullName evidence="5">Site-specific integrase</fullName>
    </submittedName>
</protein>
<dbReference type="CDD" id="cd00799">
    <property type="entry name" value="INT_Cre_C"/>
    <property type="match status" value="1"/>
</dbReference>
<dbReference type="EMBL" id="JBDPZC010000006">
    <property type="protein sequence ID" value="MEO3713756.1"/>
    <property type="molecule type" value="Genomic_DNA"/>
</dbReference>
<reference evidence="5 6" key="1">
    <citation type="submission" date="2024-05" db="EMBL/GenBank/DDBJ databases">
        <title>Roseateles sp. 2.12 16S ribosomal RNA gene Genome sequencing and assembly.</title>
        <authorList>
            <person name="Woo H."/>
        </authorList>
    </citation>
    <scope>NUCLEOTIDE SEQUENCE [LARGE SCALE GENOMIC DNA]</scope>
    <source>
        <strain evidence="5 6">2.12</strain>
    </source>
</reference>
<evidence type="ECO:0000259" key="4">
    <source>
        <dbReference type="PROSITE" id="PS51898"/>
    </source>
</evidence>
<feature type="compositionally biased region" description="Low complexity" evidence="3">
    <location>
        <begin position="325"/>
        <end position="338"/>
    </location>
</feature>
<comment type="caution">
    <text evidence="5">The sequence shown here is derived from an EMBL/GenBank/DDBJ whole genome shotgun (WGS) entry which is preliminary data.</text>
</comment>
<evidence type="ECO:0000313" key="6">
    <source>
        <dbReference type="Proteomes" id="UP001462640"/>
    </source>
</evidence>
<dbReference type="Gene3D" id="1.10.150.130">
    <property type="match status" value="1"/>
</dbReference>
<dbReference type="InterPro" id="IPR052925">
    <property type="entry name" value="Phage_Integrase-like_Recomb"/>
</dbReference>
<evidence type="ECO:0000256" key="2">
    <source>
        <dbReference type="ARBA" id="ARBA00023172"/>
    </source>
</evidence>
<dbReference type="PROSITE" id="PS51898">
    <property type="entry name" value="TYR_RECOMBINASE"/>
    <property type="match status" value="1"/>
</dbReference>
<name>A0ABV0GFC2_9BURK</name>
<dbReference type="RefSeq" id="WP_347610463.1">
    <property type="nucleotide sequence ID" value="NZ_JBDPZC010000006.1"/>
</dbReference>
<accession>A0ABV0GFC2</accession>
<dbReference type="Pfam" id="PF00589">
    <property type="entry name" value="Phage_integrase"/>
    <property type="match status" value="1"/>
</dbReference>
<feature type="region of interest" description="Disordered" evidence="3">
    <location>
        <begin position="308"/>
        <end position="338"/>
    </location>
</feature>
<dbReference type="PANTHER" id="PTHR34605">
    <property type="entry name" value="PHAGE_INTEGRASE DOMAIN-CONTAINING PROTEIN"/>
    <property type="match status" value="1"/>
</dbReference>
<keyword evidence="2" id="KW-0233">DNA recombination</keyword>
<gene>
    <name evidence="5" type="ORF">ABDJ40_13410</name>
</gene>
<evidence type="ECO:0000313" key="5">
    <source>
        <dbReference type="EMBL" id="MEO3713756.1"/>
    </source>
</evidence>
<dbReference type="SUPFAM" id="SSF47823">
    <property type="entry name" value="lambda integrase-like, N-terminal domain"/>
    <property type="match status" value="1"/>
</dbReference>